<evidence type="ECO:0000259" key="4">
    <source>
        <dbReference type="Pfam" id="PF25994"/>
    </source>
</evidence>
<feature type="domain" description="AprE-like long alpha-helical hairpin" evidence="4">
    <location>
        <begin position="168"/>
        <end position="350"/>
    </location>
</feature>
<accession>A0A2T5JN36</accession>
<dbReference type="GO" id="GO:0015159">
    <property type="term" value="F:polysaccharide transmembrane transporter activity"/>
    <property type="evidence" value="ECO:0007669"/>
    <property type="project" value="InterPro"/>
</dbReference>
<dbReference type="Proteomes" id="UP000244060">
    <property type="component" value="Unassembled WGS sequence"/>
</dbReference>
<keyword evidence="1 2" id="KW-0732">Signal</keyword>
<organism evidence="5 6">
    <name type="scientific">Cereibacter azotoformans</name>
    <dbReference type="NCBI Taxonomy" id="43057"/>
    <lineage>
        <taxon>Bacteria</taxon>
        <taxon>Pseudomonadati</taxon>
        <taxon>Pseudomonadota</taxon>
        <taxon>Alphaproteobacteria</taxon>
        <taxon>Rhodobacterales</taxon>
        <taxon>Paracoccaceae</taxon>
        <taxon>Cereibacter</taxon>
    </lineage>
</organism>
<feature type="domain" description="Polysaccharide export protein N-terminal" evidence="3">
    <location>
        <begin position="34"/>
        <end position="107"/>
    </location>
</feature>
<dbReference type="Pfam" id="PF02563">
    <property type="entry name" value="Poly_export"/>
    <property type="match status" value="1"/>
</dbReference>
<dbReference type="PANTHER" id="PTHR33619">
    <property type="entry name" value="POLYSACCHARIDE EXPORT PROTEIN GFCE-RELATED"/>
    <property type="match status" value="1"/>
</dbReference>
<reference evidence="5 6" key="1">
    <citation type="submission" date="2018-04" db="EMBL/GenBank/DDBJ databases">
        <title>Genomic Encyclopedia of Type Strains, Phase III (KMG-III): the genomes of soil and plant-associated and newly described type strains.</title>
        <authorList>
            <person name="Whitman W."/>
        </authorList>
    </citation>
    <scope>NUCLEOTIDE SEQUENCE [LARGE SCALE GENOMIC DNA]</scope>
    <source>
        <strain evidence="5 6">KA25</strain>
    </source>
</reference>
<dbReference type="PANTHER" id="PTHR33619:SF3">
    <property type="entry name" value="POLYSACCHARIDE EXPORT PROTEIN GFCE-RELATED"/>
    <property type="match status" value="1"/>
</dbReference>
<sequence>MKDDIFRHVLRSVSRLAVALALATTVALAEDLPEPQFRLAPGDVIDISIFANADLSGSYPLREDGSIALHLVGALQVSGSTPAEVEQMLRDRLGSIIPEPISTTVSVSRWRPVALLGVVAQPGLYDYSSGLDVMRAVALAGGLSRLASDAPVTQAMRMTEEAGRHLGLKARLAALLLEEARLLQERAGGADLPIPPEVEQLVGAVTAKRMMEEQVHLMNLRRQIHEIRTQGEEERASLSLIEAQSFAERRSLSQRQIEEIDRDLEKQRSLREQGLAVAARYLEVTLAADQYRSNELEAAAFEAAARQSASAATSAARGLVSQRDEEITQRLTVVRQEIAETRATLAASRNLLVEFGGGAGLADSDAQPRYLVTRRTEAATRTYTATPMSLLQPGDTLEVLLDPQLPEGPQ</sequence>
<dbReference type="RefSeq" id="WP_108222658.1">
    <property type="nucleotide sequence ID" value="NZ_CP090022.1"/>
</dbReference>
<dbReference type="InterPro" id="IPR058781">
    <property type="entry name" value="HH_AprE-like"/>
</dbReference>
<keyword evidence="6" id="KW-1185">Reference proteome</keyword>
<dbReference type="InterPro" id="IPR049712">
    <property type="entry name" value="Poly_export"/>
</dbReference>
<evidence type="ECO:0000256" key="1">
    <source>
        <dbReference type="ARBA" id="ARBA00022729"/>
    </source>
</evidence>
<protein>
    <submittedName>
        <fullName evidence="5">Protein involved in polysaccharide export with SLBB domain</fullName>
    </submittedName>
</protein>
<evidence type="ECO:0000313" key="6">
    <source>
        <dbReference type="Proteomes" id="UP000244060"/>
    </source>
</evidence>
<dbReference type="Pfam" id="PF25994">
    <property type="entry name" value="HH_AprE"/>
    <property type="match status" value="1"/>
</dbReference>
<dbReference type="InterPro" id="IPR003715">
    <property type="entry name" value="Poly_export_N"/>
</dbReference>
<dbReference type="Gene3D" id="3.10.560.10">
    <property type="entry name" value="Outer membrane lipoprotein wza domain like"/>
    <property type="match status" value="2"/>
</dbReference>
<comment type="caution">
    <text evidence="5">The sequence shown here is derived from an EMBL/GenBank/DDBJ whole genome shotgun (WGS) entry which is preliminary data.</text>
</comment>
<evidence type="ECO:0000313" key="5">
    <source>
        <dbReference type="EMBL" id="PTR08702.1"/>
    </source>
</evidence>
<feature type="chain" id="PRO_5015569420" evidence="2">
    <location>
        <begin position="30"/>
        <end position="410"/>
    </location>
</feature>
<gene>
    <name evidence="5" type="ORF">C8J28_1358</name>
</gene>
<evidence type="ECO:0000256" key="2">
    <source>
        <dbReference type="SAM" id="SignalP"/>
    </source>
</evidence>
<feature type="signal peptide" evidence="2">
    <location>
        <begin position="1"/>
        <end position="29"/>
    </location>
</feature>
<dbReference type="AlphaFoldDB" id="A0A2T5JN36"/>
<evidence type="ECO:0000259" key="3">
    <source>
        <dbReference type="Pfam" id="PF02563"/>
    </source>
</evidence>
<dbReference type="Gene3D" id="3.30.1950.10">
    <property type="entry name" value="wza like domain"/>
    <property type="match status" value="1"/>
</dbReference>
<dbReference type="OrthoDB" id="197007at2"/>
<proteinExistence type="predicted"/>
<dbReference type="EMBL" id="QAOT01000035">
    <property type="protein sequence ID" value="PTR08702.1"/>
    <property type="molecule type" value="Genomic_DNA"/>
</dbReference>
<name>A0A2T5JN36_9RHOB</name>